<protein>
    <submittedName>
        <fullName evidence="1">Uncharacterized protein</fullName>
    </submittedName>
</protein>
<dbReference type="RefSeq" id="WP_345525376.1">
    <property type="nucleotide sequence ID" value="NZ_BAABKN010000005.1"/>
</dbReference>
<sequence>MTEVHILTIAANLPISLLDRVLTATERALDDLGVSRVRITSEGRNLRVVADVPLKRDELDGDSWPNCSQ</sequence>
<reference evidence="2" key="1">
    <citation type="journal article" date="2019" name="Int. J. Syst. Evol. Microbiol.">
        <title>The Global Catalogue of Microorganisms (GCM) 10K type strain sequencing project: providing services to taxonomists for standard genome sequencing and annotation.</title>
        <authorList>
            <consortium name="The Broad Institute Genomics Platform"/>
            <consortium name="The Broad Institute Genome Sequencing Center for Infectious Disease"/>
            <person name="Wu L."/>
            <person name="Ma J."/>
        </authorList>
    </citation>
    <scope>NUCLEOTIDE SEQUENCE [LARGE SCALE GENOMIC DNA]</scope>
    <source>
        <strain evidence="2">JCM 18532</strain>
    </source>
</reference>
<dbReference type="Proteomes" id="UP001499882">
    <property type="component" value="Unassembled WGS sequence"/>
</dbReference>
<gene>
    <name evidence="1" type="ORF">GCM10023350_08820</name>
</gene>
<name>A0ABP8YGR9_9ACTN</name>
<keyword evidence="2" id="KW-1185">Reference proteome</keyword>
<evidence type="ECO:0000313" key="2">
    <source>
        <dbReference type="Proteomes" id="UP001499882"/>
    </source>
</evidence>
<accession>A0ABP8YGR9</accession>
<proteinExistence type="predicted"/>
<dbReference type="EMBL" id="BAABKN010000005">
    <property type="protein sequence ID" value="GAA4727972.1"/>
    <property type="molecule type" value="Genomic_DNA"/>
</dbReference>
<comment type="caution">
    <text evidence="1">The sequence shown here is derived from an EMBL/GenBank/DDBJ whole genome shotgun (WGS) entry which is preliminary data.</text>
</comment>
<organism evidence="1 2">
    <name type="scientific">Nocardioides endophyticus</name>
    <dbReference type="NCBI Taxonomy" id="1353775"/>
    <lineage>
        <taxon>Bacteria</taxon>
        <taxon>Bacillati</taxon>
        <taxon>Actinomycetota</taxon>
        <taxon>Actinomycetes</taxon>
        <taxon>Propionibacteriales</taxon>
        <taxon>Nocardioidaceae</taxon>
        <taxon>Nocardioides</taxon>
    </lineage>
</organism>
<evidence type="ECO:0000313" key="1">
    <source>
        <dbReference type="EMBL" id="GAA4727972.1"/>
    </source>
</evidence>